<accession>A0ACB9ZS78</accession>
<proteinExistence type="predicted"/>
<protein>
    <submittedName>
        <fullName evidence="1">Uncharacterized protein</fullName>
    </submittedName>
</protein>
<evidence type="ECO:0000313" key="2">
    <source>
        <dbReference type="Proteomes" id="UP001060085"/>
    </source>
</evidence>
<sequence>MGTGITHHQDEACIGGQGTAMLNELQLMATVAGGFSRSRLFGYGSEVAHLKAESNRALTGLPPCYLEEQRIMRRIEAAVSSVCGAFNKHMRQFAEQNYMRYTTMPLMMDLVRATMVVVPSTTSSSTIVVAGTLEARVSSSTPFLPSIDAPATTVDPLPSQPSCDIRGPKC</sequence>
<organism evidence="1 2">
    <name type="scientific">Catharanthus roseus</name>
    <name type="common">Madagascar periwinkle</name>
    <name type="synonym">Vinca rosea</name>
    <dbReference type="NCBI Taxonomy" id="4058"/>
    <lineage>
        <taxon>Eukaryota</taxon>
        <taxon>Viridiplantae</taxon>
        <taxon>Streptophyta</taxon>
        <taxon>Embryophyta</taxon>
        <taxon>Tracheophyta</taxon>
        <taxon>Spermatophyta</taxon>
        <taxon>Magnoliopsida</taxon>
        <taxon>eudicotyledons</taxon>
        <taxon>Gunneridae</taxon>
        <taxon>Pentapetalae</taxon>
        <taxon>asterids</taxon>
        <taxon>lamiids</taxon>
        <taxon>Gentianales</taxon>
        <taxon>Apocynaceae</taxon>
        <taxon>Rauvolfioideae</taxon>
        <taxon>Vinceae</taxon>
        <taxon>Catharanthinae</taxon>
        <taxon>Catharanthus</taxon>
    </lineage>
</organism>
<comment type="caution">
    <text evidence="1">The sequence shown here is derived from an EMBL/GenBank/DDBJ whole genome shotgun (WGS) entry which is preliminary data.</text>
</comment>
<dbReference type="Proteomes" id="UP001060085">
    <property type="component" value="Linkage Group LG08"/>
</dbReference>
<dbReference type="EMBL" id="CM044708">
    <property type="protein sequence ID" value="KAI5650116.1"/>
    <property type="molecule type" value="Genomic_DNA"/>
</dbReference>
<name>A0ACB9ZS78_CATRO</name>
<evidence type="ECO:0000313" key="1">
    <source>
        <dbReference type="EMBL" id="KAI5650116.1"/>
    </source>
</evidence>
<gene>
    <name evidence="1" type="ORF">M9H77_36121</name>
</gene>
<keyword evidence="2" id="KW-1185">Reference proteome</keyword>
<reference evidence="2" key="1">
    <citation type="journal article" date="2023" name="Nat. Plants">
        <title>Single-cell RNA sequencing provides a high-resolution roadmap for understanding the multicellular compartmentation of specialized metabolism.</title>
        <authorList>
            <person name="Sun S."/>
            <person name="Shen X."/>
            <person name="Li Y."/>
            <person name="Li Y."/>
            <person name="Wang S."/>
            <person name="Li R."/>
            <person name="Zhang H."/>
            <person name="Shen G."/>
            <person name="Guo B."/>
            <person name="Wei J."/>
            <person name="Xu J."/>
            <person name="St-Pierre B."/>
            <person name="Chen S."/>
            <person name="Sun C."/>
        </authorList>
    </citation>
    <scope>NUCLEOTIDE SEQUENCE [LARGE SCALE GENOMIC DNA]</scope>
</reference>